<dbReference type="AlphaFoldDB" id="A0A0C1QJX1"/>
<name>A0A0C1QJX1_9RICK</name>
<evidence type="ECO:0000313" key="3">
    <source>
        <dbReference type="Proteomes" id="UP000031258"/>
    </source>
</evidence>
<keyword evidence="1" id="KW-0175">Coiled coil</keyword>
<evidence type="ECO:0000313" key="2">
    <source>
        <dbReference type="EMBL" id="KIE05804.1"/>
    </source>
</evidence>
<proteinExistence type="predicted"/>
<evidence type="ECO:0000256" key="1">
    <source>
        <dbReference type="SAM" id="Coils"/>
    </source>
</evidence>
<organism evidence="2 3">
    <name type="scientific">Candidatus Jidaibacter acanthamoebae</name>
    <dbReference type="NCBI Taxonomy" id="86105"/>
    <lineage>
        <taxon>Bacteria</taxon>
        <taxon>Pseudomonadati</taxon>
        <taxon>Pseudomonadota</taxon>
        <taxon>Alphaproteobacteria</taxon>
        <taxon>Rickettsiales</taxon>
        <taxon>Candidatus Midichloriaceae</taxon>
        <taxon>Candidatus Jidaibacter</taxon>
    </lineage>
</organism>
<comment type="caution">
    <text evidence="2">The sequence shown here is derived from an EMBL/GenBank/DDBJ whole genome shotgun (WGS) entry which is preliminary data.</text>
</comment>
<keyword evidence="3" id="KW-1185">Reference proteome</keyword>
<accession>A0A0C1QJX1</accession>
<dbReference type="Proteomes" id="UP000031258">
    <property type="component" value="Unassembled WGS sequence"/>
</dbReference>
<dbReference type="STRING" id="86105.NF27_CL00030"/>
<feature type="coiled-coil region" evidence="1">
    <location>
        <begin position="77"/>
        <end position="107"/>
    </location>
</feature>
<gene>
    <name evidence="2" type="ORF">NF27_CL00030</name>
</gene>
<dbReference type="EMBL" id="JSWE01000063">
    <property type="protein sequence ID" value="KIE05804.1"/>
    <property type="molecule type" value="Genomic_DNA"/>
</dbReference>
<reference evidence="2 3" key="1">
    <citation type="submission" date="2014-11" db="EMBL/GenBank/DDBJ databases">
        <title>A Rickettsiales Symbiont of Amoebae With Ancient Features.</title>
        <authorList>
            <person name="Schulz F."/>
            <person name="Martijn J."/>
            <person name="Wascher F."/>
            <person name="Kostanjsek R."/>
            <person name="Ettema T.J."/>
            <person name="Horn M."/>
        </authorList>
    </citation>
    <scope>NUCLEOTIDE SEQUENCE [LARGE SCALE GENOMIC DNA]</scope>
    <source>
        <strain evidence="2 3">UWC36</strain>
    </source>
</reference>
<sequence>MKAKEFEKEYSQLDELLGTYFASDADTEQFNEDITLSEYLYSKEMLPEAKLALKQAEEVLQLEPFPEELIGDMTNIASRVETRKEWLEKVVEKLKAKIEEMERKKNKEK</sequence>
<protein>
    <submittedName>
        <fullName evidence="2">Uncharacterized protein</fullName>
    </submittedName>
</protein>
<dbReference type="RefSeq" id="WP_039455412.1">
    <property type="nucleotide sequence ID" value="NZ_JSWE01000063.1"/>
</dbReference>